<evidence type="ECO:0000256" key="6">
    <source>
        <dbReference type="PROSITE-ProRule" id="PRU00176"/>
    </source>
</evidence>
<dbReference type="Gene3D" id="3.30.720.10">
    <property type="entry name" value="Signal recognition particle alu RNA binding heterodimer, srp9/1"/>
    <property type="match status" value="1"/>
</dbReference>
<dbReference type="InterPro" id="IPR025640">
    <property type="entry name" value="GYF_2"/>
</dbReference>
<feature type="domain" description="RRM" evidence="8">
    <location>
        <begin position="226"/>
        <end position="312"/>
    </location>
</feature>
<feature type="region of interest" description="Disordered" evidence="7">
    <location>
        <begin position="455"/>
        <end position="495"/>
    </location>
</feature>
<dbReference type="Pfam" id="PF14237">
    <property type="entry name" value="GYF_2"/>
    <property type="match status" value="1"/>
</dbReference>
<accession>A0A976M4E6</accession>
<feature type="compositionally biased region" description="Basic and acidic residues" evidence="7">
    <location>
        <begin position="462"/>
        <end position="481"/>
    </location>
</feature>
<keyword evidence="5" id="KW-0508">mRNA splicing</keyword>
<evidence type="ECO:0000256" key="3">
    <source>
        <dbReference type="ARBA" id="ARBA00022737"/>
    </source>
</evidence>
<keyword evidence="2" id="KW-0507">mRNA processing</keyword>
<dbReference type="InterPro" id="IPR012677">
    <property type="entry name" value="Nucleotide-bd_a/b_plait_sf"/>
</dbReference>
<dbReference type="InterPro" id="IPR035979">
    <property type="entry name" value="RBD_domain_sf"/>
</dbReference>
<name>A0A976M4E6_THEOR</name>
<dbReference type="OrthoDB" id="360923at2759"/>
<evidence type="ECO:0000256" key="5">
    <source>
        <dbReference type="ARBA" id="ARBA00023187"/>
    </source>
</evidence>
<evidence type="ECO:0000259" key="8">
    <source>
        <dbReference type="PROSITE" id="PS50102"/>
    </source>
</evidence>
<comment type="similarity">
    <text evidence="1">Belongs to the HTATSF1 family.</text>
</comment>
<keyword evidence="4 6" id="KW-0694">RNA-binding</keyword>
<dbReference type="InterPro" id="IPR034392">
    <property type="entry name" value="TatSF1-like_RRM1"/>
</dbReference>
<reference evidence="9" key="1">
    <citation type="submission" date="2022-07" db="EMBL/GenBank/DDBJ databases">
        <title>Evaluation of T. orientalis genome assembly methods using nanopore sequencing and analysis of variation between genomes.</title>
        <authorList>
            <person name="Yam J."/>
            <person name="Micallef M.L."/>
            <person name="Liu M."/>
            <person name="Djordjevic S.P."/>
            <person name="Bogema D.R."/>
            <person name="Jenkins C."/>
        </authorList>
    </citation>
    <scope>NUCLEOTIDE SEQUENCE</scope>
    <source>
        <strain evidence="9">Fish Creek</strain>
    </source>
</reference>
<feature type="compositionally biased region" description="Basic residues" evidence="7">
    <location>
        <begin position="197"/>
        <end position="209"/>
    </location>
</feature>
<dbReference type="PROSITE" id="PS50102">
    <property type="entry name" value="RRM"/>
    <property type="match status" value="1"/>
</dbReference>
<dbReference type="GO" id="GO:0048500">
    <property type="term" value="C:signal recognition particle"/>
    <property type="evidence" value="ECO:0007669"/>
    <property type="project" value="InterPro"/>
</dbReference>
<protein>
    <recommendedName>
        <fullName evidence="8">RRM domain-containing protein</fullName>
    </recommendedName>
</protein>
<dbReference type="Pfam" id="PF00076">
    <property type="entry name" value="RRM_1"/>
    <property type="match status" value="1"/>
</dbReference>
<dbReference type="SUPFAM" id="SSF54762">
    <property type="entry name" value="Signal recognition particle alu RNA binding heterodimer, SRP9/14"/>
    <property type="match status" value="1"/>
</dbReference>
<dbReference type="GO" id="GO:0000398">
    <property type="term" value="P:mRNA splicing, via spliceosome"/>
    <property type="evidence" value="ECO:0007669"/>
    <property type="project" value="InterPro"/>
</dbReference>
<dbReference type="PANTHER" id="PTHR15608:SF0">
    <property type="entry name" value="HIV TAT-SPECIFIC FACTOR 1"/>
    <property type="match status" value="1"/>
</dbReference>
<dbReference type="Proteomes" id="UP000244803">
    <property type="component" value="Chromosome 1"/>
</dbReference>
<dbReference type="PANTHER" id="PTHR15608">
    <property type="entry name" value="SPLICING FACTOR U2AF-ASSOCIATED PROTEIN 2"/>
    <property type="match status" value="1"/>
</dbReference>
<sequence>MTYFDNWNEFLHEARLLYFRTPLKTKYVFKLLKGKGKIILKVTDNRQCCKFRLNTESSSRLISQFNALFINWSVSKDLSSAEDLPLKITDGNSGKDNHVKWYVQCGENDIRGPCDAEALKSLLKSAFIDGYNHVWCDGMDSWKPISECDELRQLVIDSEEKDSEDEVVPQVTEYASASEQPTPSEDATVTEEDEAKKRKREKKKQYLKRKKQRIESGQWVDSSKNCTVYVSGLPKDTSLAEVADLFKKAGLIKIDPLTTLPKIKLYTDENGELKSDGTVTFVNKESVEFALRYLDNYHFRENCIIHVERAKFEPRSNQQTKPVPASVKSELRKKYLAAKYEEERLKSWSDNVDDGTGRRIVISKPMFSMEDAMRYEAGDKFYTELKDEIVNEIKKYVEVEKVTPIARHPQGVVCIKFKNSLDAEVFISKFNNRLFDGRSLEVYFFDGKTDLQAQAFPSRTAKKPEPEPDLKKEDDFKRDWIEEQSSDEEFEIRTE</sequence>
<dbReference type="GO" id="GO:0005684">
    <property type="term" value="C:U2-type spliceosomal complex"/>
    <property type="evidence" value="ECO:0007669"/>
    <property type="project" value="TreeGrafter"/>
</dbReference>
<dbReference type="GO" id="GO:0008312">
    <property type="term" value="F:7S RNA binding"/>
    <property type="evidence" value="ECO:0007669"/>
    <property type="project" value="InterPro"/>
</dbReference>
<gene>
    <name evidence="9" type="ORF">MACJ_000660</name>
</gene>
<evidence type="ECO:0000313" key="9">
    <source>
        <dbReference type="EMBL" id="UKJ88216.2"/>
    </source>
</evidence>
<evidence type="ECO:0000256" key="7">
    <source>
        <dbReference type="SAM" id="MobiDB-lite"/>
    </source>
</evidence>
<evidence type="ECO:0000256" key="2">
    <source>
        <dbReference type="ARBA" id="ARBA00022664"/>
    </source>
</evidence>
<dbReference type="GO" id="GO:0005686">
    <property type="term" value="C:U2 snRNP"/>
    <property type="evidence" value="ECO:0007669"/>
    <property type="project" value="TreeGrafter"/>
</dbReference>
<dbReference type="SUPFAM" id="SSF54928">
    <property type="entry name" value="RNA-binding domain, RBD"/>
    <property type="match status" value="1"/>
</dbReference>
<evidence type="ECO:0000313" key="10">
    <source>
        <dbReference type="Proteomes" id="UP000244803"/>
    </source>
</evidence>
<evidence type="ECO:0000256" key="4">
    <source>
        <dbReference type="ARBA" id="ARBA00022884"/>
    </source>
</evidence>
<dbReference type="SMART" id="SM00360">
    <property type="entry name" value="RRM"/>
    <property type="match status" value="2"/>
</dbReference>
<feature type="compositionally biased region" description="Acidic residues" evidence="7">
    <location>
        <begin position="482"/>
        <end position="495"/>
    </location>
</feature>
<dbReference type="InterPro" id="IPR034393">
    <property type="entry name" value="TatSF1-like"/>
</dbReference>
<proteinExistence type="inferred from homology"/>
<evidence type="ECO:0000256" key="1">
    <source>
        <dbReference type="ARBA" id="ARBA00007747"/>
    </source>
</evidence>
<feature type="compositionally biased region" description="Polar residues" evidence="7">
    <location>
        <begin position="173"/>
        <end position="187"/>
    </location>
</feature>
<feature type="region of interest" description="Disordered" evidence="7">
    <location>
        <begin position="159"/>
        <end position="209"/>
    </location>
</feature>
<organism evidence="9 10">
    <name type="scientific">Theileria orientalis</name>
    <dbReference type="NCBI Taxonomy" id="68886"/>
    <lineage>
        <taxon>Eukaryota</taxon>
        <taxon>Sar</taxon>
        <taxon>Alveolata</taxon>
        <taxon>Apicomplexa</taxon>
        <taxon>Aconoidasida</taxon>
        <taxon>Piroplasmida</taxon>
        <taxon>Theileriidae</taxon>
        <taxon>Theileria</taxon>
    </lineage>
</organism>
<dbReference type="CDD" id="cd12281">
    <property type="entry name" value="RRM1_TatSF1_like"/>
    <property type="match status" value="1"/>
</dbReference>
<dbReference type="GO" id="GO:0006614">
    <property type="term" value="P:SRP-dependent cotranslational protein targeting to membrane"/>
    <property type="evidence" value="ECO:0007669"/>
    <property type="project" value="InterPro"/>
</dbReference>
<dbReference type="AlphaFoldDB" id="A0A976M4E6"/>
<dbReference type="InterPro" id="IPR000504">
    <property type="entry name" value="RRM_dom"/>
</dbReference>
<dbReference type="EMBL" id="CP056065">
    <property type="protein sequence ID" value="UKJ88216.2"/>
    <property type="molecule type" value="Genomic_DNA"/>
</dbReference>
<dbReference type="Gene3D" id="3.30.70.330">
    <property type="match status" value="2"/>
</dbReference>
<keyword evidence="3" id="KW-0677">Repeat</keyword>
<dbReference type="InterPro" id="IPR009018">
    <property type="entry name" value="Signal_recog_particle_SRP9/14"/>
</dbReference>